<gene>
    <name evidence="4" type="ORF">PCAMFM013_S019g000072</name>
</gene>
<proteinExistence type="inferred from homology"/>
<dbReference type="InterPro" id="IPR001509">
    <property type="entry name" value="Epimerase_deHydtase"/>
</dbReference>
<reference evidence="4 5" key="1">
    <citation type="journal article" date="2014" name="Nat. Commun.">
        <title>Multiple recent horizontal transfers of a large genomic region in cheese making fungi.</title>
        <authorList>
            <person name="Cheeseman K."/>
            <person name="Ropars J."/>
            <person name="Renault P."/>
            <person name="Dupont J."/>
            <person name="Gouzy J."/>
            <person name="Branca A."/>
            <person name="Abraham A.L."/>
            <person name="Ceppi M."/>
            <person name="Conseiller E."/>
            <person name="Debuchy R."/>
            <person name="Malagnac F."/>
            <person name="Goarin A."/>
            <person name="Silar P."/>
            <person name="Lacoste S."/>
            <person name="Sallet E."/>
            <person name="Bensimon A."/>
            <person name="Giraud T."/>
            <person name="Brygoo Y."/>
        </authorList>
    </citation>
    <scope>NUCLEOTIDE SEQUENCE [LARGE SCALE GENOMIC DNA]</scope>
    <source>
        <strain evidence="5">FM 013</strain>
    </source>
</reference>
<dbReference type="GO" id="GO:0016616">
    <property type="term" value="F:oxidoreductase activity, acting on the CH-OH group of donors, NAD or NADP as acceptor"/>
    <property type="evidence" value="ECO:0007669"/>
    <property type="project" value="TreeGrafter"/>
</dbReference>
<dbReference type="SUPFAM" id="SSF51735">
    <property type="entry name" value="NAD(P)-binding Rossmann-fold domains"/>
    <property type="match status" value="1"/>
</dbReference>
<evidence type="ECO:0000313" key="4">
    <source>
        <dbReference type="EMBL" id="CRL26655.1"/>
    </source>
</evidence>
<sequence>MSQKQDQVILITGASGFIATHIVKDFLRAGYHVRGTVRSSPTAELVRQSFSQFASQLSLVIVEDMGKPGAFDEAVQGVHGVIHTATPFQIFNVEDNERDLLRPAIDGTINVLNSVLNHAPEVKRVVITSSFAAMVDYSKGSWPGHVYSEADWNMTPYEVAAAKGAPGGLAYSTAKALAERAAWDFIKTHKPNFDIATIMPPMVYGPNINATANLAKLNTSSSDIYRLISPQTKSSDEVPQNMFWSFVDVRDVSRAHLRAYEVPEAGGERFFLCTGNFTYQQFVDALREKIPEIQDRVPVGNPGTGAVPSTVYTIDNTKSQKILGIQYHTLEDTVVDAARSLLELEGKSA</sequence>
<dbReference type="Proteomes" id="UP000053732">
    <property type="component" value="Unassembled WGS sequence"/>
</dbReference>
<dbReference type="STRING" id="1429867.A0A0G4PJP6"/>
<evidence type="ECO:0000256" key="1">
    <source>
        <dbReference type="ARBA" id="ARBA00023002"/>
    </source>
</evidence>
<organism evidence="4 5">
    <name type="scientific">Penicillium camemberti (strain FM 013)</name>
    <dbReference type="NCBI Taxonomy" id="1429867"/>
    <lineage>
        <taxon>Eukaryota</taxon>
        <taxon>Fungi</taxon>
        <taxon>Dikarya</taxon>
        <taxon>Ascomycota</taxon>
        <taxon>Pezizomycotina</taxon>
        <taxon>Eurotiomycetes</taxon>
        <taxon>Eurotiomycetidae</taxon>
        <taxon>Eurotiales</taxon>
        <taxon>Aspergillaceae</taxon>
        <taxon>Penicillium</taxon>
    </lineage>
</organism>
<comment type="similarity">
    <text evidence="2">Belongs to the NAD(P)-dependent epimerase/dehydratase family. Dihydroflavonol-4-reductase subfamily.</text>
</comment>
<name>A0A0G4PJP6_PENC3</name>
<protein>
    <submittedName>
        <fullName evidence="4">NAD-dependent epimerase/dehydratase</fullName>
    </submittedName>
</protein>
<dbReference type="PANTHER" id="PTHR10366">
    <property type="entry name" value="NAD DEPENDENT EPIMERASE/DEHYDRATASE"/>
    <property type="match status" value="1"/>
</dbReference>
<keyword evidence="5" id="KW-1185">Reference proteome</keyword>
<dbReference type="CDD" id="cd05227">
    <property type="entry name" value="AR_SDR_e"/>
    <property type="match status" value="1"/>
</dbReference>
<keyword evidence="1" id="KW-0560">Oxidoreductase</keyword>
<dbReference type="Gene3D" id="3.40.50.720">
    <property type="entry name" value="NAD(P)-binding Rossmann-like Domain"/>
    <property type="match status" value="1"/>
</dbReference>
<dbReference type="Pfam" id="PF01370">
    <property type="entry name" value="Epimerase"/>
    <property type="match status" value="1"/>
</dbReference>
<dbReference type="InterPro" id="IPR036291">
    <property type="entry name" value="NAD(P)-bd_dom_sf"/>
</dbReference>
<evidence type="ECO:0000256" key="2">
    <source>
        <dbReference type="ARBA" id="ARBA00023445"/>
    </source>
</evidence>
<dbReference type="PANTHER" id="PTHR10366:SF564">
    <property type="entry name" value="STEROL-4-ALPHA-CARBOXYLATE 3-DEHYDROGENASE, DECARBOXYLATING"/>
    <property type="match status" value="1"/>
</dbReference>
<dbReference type="InterPro" id="IPR050425">
    <property type="entry name" value="NAD(P)_dehydrat-like"/>
</dbReference>
<evidence type="ECO:0000313" key="5">
    <source>
        <dbReference type="Proteomes" id="UP000053732"/>
    </source>
</evidence>
<feature type="domain" description="NAD-dependent epimerase/dehydratase" evidence="3">
    <location>
        <begin position="9"/>
        <end position="267"/>
    </location>
</feature>
<dbReference type="EMBL" id="HG793152">
    <property type="protein sequence ID" value="CRL26655.1"/>
    <property type="molecule type" value="Genomic_DNA"/>
</dbReference>
<dbReference type="FunFam" id="3.40.50.720:FF:000191">
    <property type="entry name" value="Methylglyoxal reductase (NADPH-dependent)"/>
    <property type="match status" value="1"/>
</dbReference>
<dbReference type="AlphaFoldDB" id="A0A0G4PJP6"/>
<accession>A0A0G4PJP6</accession>
<evidence type="ECO:0000259" key="3">
    <source>
        <dbReference type="Pfam" id="PF01370"/>
    </source>
</evidence>